<proteinExistence type="predicted"/>
<sequence length="92" mass="10513">MSEIRLQLTQDAEEQLGKVLFQSTRNLLGEIVERQLVAKDYMTKAETAKYCNVSTVTITSWQQEYGLKSIQLGGKLLFSKNTVDEFLISHEK</sequence>
<name>A0AA47J1K0_9LACT</name>
<evidence type="ECO:0000313" key="2">
    <source>
        <dbReference type="Proteomes" id="UP001164714"/>
    </source>
</evidence>
<protein>
    <submittedName>
        <fullName evidence="1">Helix-turn-helix domain-containing protein</fullName>
    </submittedName>
</protein>
<dbReference type="SUPFAM" id="SSF46955">
    <property type="entry name" value="Putative DNA-binding domain"/>
    <property type="match status" value="1"/>
</dbReference>
<dbReference type="Proteomes" id="UP001164714">
    <property type="component" value="Chromosome"/>
</dbReference>
<dbReference type="RefSeq" id="WP_269104997.1">
    <property type="nucleotide sequence ID" value="NZ_CP114063.1"/>
</dbReference>
<dbReference type="AlphaFoldDB" id="A0AA47J1K0"/>
<evidence type="ECO:0000313" key="1">
    <source>
        <dbReference type="EMBL" id="WAT24562.1"/>
    </source>
</evidence>
<dbReference type="EMBL" id="CP114063">
    <property type="protein sequence ID" value="WAT24562.1"/>
    <property type="molecule type" value="Genomic_DNA"/>
</dbReference>
<gene>
    <name evidence="1" type="ORF">OZ415_00125</name>
</gene>
<organism evidence="1 2">
    <name type="scientific">Aerococcus urinaeequi</name>
    <dbReference type="NCBI Taxonomy" id="51665"/>
    <lineage>
        <taxon>Bacteria</taxon>
        <taxon>Bacillati</taxon>
        <taxon>Bacillota</taxon>
        <taxon>Bacilli</taxon>
        <taxon>Lactobacillales</taxon>
        <taxon>Aerococcaceae</taxon>
        <taxon>Aerococcus</taxon>
    </lineage>
</organism>
<reference evidence="1" key="1">
    <citation type="submission" date="2022-12" db="EMBL/GenBank/DDBJ databases">
        <title>Whole genome sequence analysis of a duck derived balloon bacteium Aerococcus urinaeequi henan2020.</title>
        <authorList>
            <person name="Zhang H."/>
            <person name="Qiao H.X."/>
            <person name="Bian C.Z."/>
            <person name="Shu J.C."/>
        </authorList>
    </citation>
    <scope>NUCLEOTIDE SEQUENCE</scope>
    <source>
        <strain evidence="1">2020-HN-1</strain>
    </source>
</reference>
<dbReference type="InterPro" id="IPR009061">
    <property type="entry name" value="DNA-bd_dom_put_sf"/>
</dbReference>
<accession>A0AA47J1K0</accession>